<evidence type="ECO:0000313" key="1">
    <source>
        <dbReference type="EMBL" id="TQL87195.1"/>
    </source>
</evidence>
<evidence type="ECO:0000313" key="2">
    <source>
        <dbReference type="Proteomes" id="UP000317209"/>
    </source>
</evidence>
<gene>
    <name evidence="1" type="ORF">FB560_2862</name>
</gene>
<name>A0A543BQU1_9MICO</name>
<dbReference type="Proteomes" id="UP000317209">
    <property type="component" value="Unassembled WGS sequence"/>
</dbReference>
<organism evidence="1 2">
    <name type="scientific">Microbacterium saperdae</name>
    <dbReference type="NCBI Taxonomy" id="69368"/>
    <lineage>
        <taxon>Bacteria</taxon>
        <taxon>Bacillati</taxon>
        <taxon>Actinomycetota</taxon>
        <taxon>Actinomycetes</taxon>
        <taxon>Micrococcales</taxon>
        <taxon>Microbacteriaceae</taxon>
        <taxon>Microbacterium</taxon>
    </lineage>
</organism>
<comment type="caution">
    <text evidence="1">The sequence shown here is derived from an EMBL/GenBank/DDBJ whole genome shotgun (WGS) entry which is preliminary data.</text>
</comment>
<proteinExistence type="predicted"/>
<accession>A0A543BQU1</accession>
<dbReference type="AlphaFoldDB" id="A0A543BQU1"/>
<reference evidence="1 2" key="1">
    <citation type="submission" date="2019-06" db="EMBL/GenBank/DDBJ databases">
        <title>Sequencing the genomes of 1000 actinobacteria strains.</title>
        <authorList>
            <person name="Klenk H.-P."/>
        </authorList>
    </citation>
    <scope>NUCLEOTIDE SEQUENCE [LARGE SCALE GENOMIC DNA]</scope>
    <source>
        <strain evidence="1 2">DSM 20169</strain>
    </source>
</reference>
<keyword evidence="2" id="KW-1185">Reference proteome</keyword>
<protein>
    <submittedName>
        <fullName evidence="1">Uncharacterized protein</fullName>
    </submittedName>
</protein>
<sequence length="36" mass="4067">MIAPRVVIDLNVIDGTGRRLFFWVMSWETSSVGEAL</sequence>
<dbReference type="EMBL" id="VFOX01000001">
    <property type="protein sequence ID" value="TQL87195.1"/>
    <property type="molecule type" value="Genomic_DNA"/>
</dbReference>